<dbReference type="AlphaFoldDB" id="A0AAN7URQ9"/>
<evidence type="ECO:0000313" key="3">
    <source>
        <dbReference type="Proteomes" id="UP001305414"/>
    </source>
</evidence>
<evidence type="ECO:0000256" key="1">
    <source>
        <dbReference type="SAM" id="MobiDB-lite"/>
    </source>
</evidence>
<organism evidence="2 3">
    <name type="scientific">Xylaria bambusicola</name>
    <dbReference type="NCBI Taxonomy" id="326684"/>
    <lineage>
        <taxon>Eukaryota</taxon>
        <taxon>Fungi</taxon>
        <taxon>Dikarya</taxon>
        <taxon>Ascomycota</taxon>
        <taxon>Pezizomycotina</taxon>
        <taxon>Sordariomycetes</taxon>
        <taxon>Xylariomycetidae</taxon>
        <taxon>Xylariales</taxon>
        <taxon>Xylariaceae</taxon>
        <taxon>Xylaria</taxon>
    </lineage>
</organism>
<evidence type="ECO:0000313" key="2">
    <source>
        <dbReference type="EMBL" id="KAK5637690.1"/>
    </source>
</evidence>
<proteinExistence type="predicted"/>
<accession>A0AAN7URQ9</accession>
<dbReference type="EMBL" id="JAWHQM010000248">
    <property type="protein sequence ID" value="KAK5637690.1"/>
    <property type="molecule type" value="Genomic_DNA"/>
</dbReference>
<sequence length="102" mass="10712">MNPKQPNEKPPSRPKELATEATVSDASSPGIATGAAAADVHAARAAIATATGERPVPGPASLYFEGSFDDAADAIRRYKAEHPGERVFMEWSATPLPPLQKT</sequence>
<comment type="caution">
    <text evidence="2">The sequence shown here is derived from an EMBL/GenBank/DDBJ whole genome shotgun (WGS) entry which is preliminary data.</text>
</comment>
<feature type="region of interest" description="Disordered" evidence="1">
    <location>
        <begin position="1"/>
        <end position="30"/>
    </location>
</feature>
<name>A0AAN7URQ9_9PEZI</name>
<protein>
    <submittedName>
        <fullName evidence="2">Uncharacterized protein</fullName>
    </submittedName>
</protein>
<reference evidence="2 3" key="1">
    <citation type="submission" date="2023-10" db="EMBL/GenBank/DDBJ databases">
        <title>Draft genome sequence of Xylaria bambusicola isolate GMP-LS, the root and basal stem rot pathogen of sugarcane in Indonesia.</title>
        <authorList>
            <person name="Selvaraj P."/>
            <person name="Muralishankar V."/>
            <person name="Muruganantham S."/>
            <person name="Sp S."/>
            <person name="Haryani S."/>
            <person name="Lau K.J.X."/>
            <person name="Naqvi N.I."/>
        </authorList>
    </citation>
    <scope>NUCLEOTIDE SEQUENCE [LARGE SCALE GENOMIC DNA]</scope>
    <source>
        <strain evidence="2">GMP-LS</strain>
    </source>
</reference>
<dbReference type="Proteomes" id="UP001305414">
    <property type="component" value="Unassembled WGS sequence"/>
</dbReference>
<gene>
    <name evidence="2" type="ORF">RRF57_013405</name>
</gene>
<keyword evidence="3" id="KW-1185">Reference proteome</keyword>
<feature type="compositionally biased region" description="Basic and acidic residues" evidence="1">
    <location>
        <begin position="1"/>
        <end position="18"/>
    </location>
</feature>